<sequence>MTSPGGRHFILRWTSPQVIKETHVPLTEWNYPYLHPGGPENVVVWGPVISDGGPACTHWRAVPTPSAQGRNRSCSQYPVVPLEHGHKESPKRLILQILSE</sequence>
<gene>
    <name evidence="1" type="ORF">XELAEV_18037977mg</name>
</gene>
<reference evidence="2" key="1">
    <citation type="journal article" date="2016" name="Nature">
        <title>Genome evolution in the allotetraploid frog Xenopus laevis.</title>
        <authorList>
            <person name="Session A.M."/>
            <person name="Uno Y."/>
            <person name="Kwon T."/>
            <person name="Chapman J.A."/>
            <person name="Toyoda A."/>
            <person name="Takahashi S."/>
            <person name="Fukui A."/>
            <person name="Hikosaka A."/>
            <person name="Suzuki A."/>
            <person name="Kondo M."/>
            <person name="van Heeringen S.J."/>
            <person name="Quigley I."/>
            <person name="Heinz S."/>
            <person name="Ogino H."/>
            <person name="Ochi H."/>
            <person name="Hellsten U."/>
            <person name="Lyons J.B."/>
            <person name="Simakov O."/>
            <person name="Putnam N."/>
            <person name="Stites J."/>
            <person name="Kuroki Y."/>
            <person name="Tanaka T."/>
            <person name="Michiue T."/>
            <person name="Watanabe M."/>
            <person name="Bogdanovic O."/>
            <person name="Lister R."/>
            <person name="Georgiou G."/>
            <person name="Paranjpe S.S."/>
            <person name="van Kruijsbergen I."/>
            <person name="Shu S."/>
            <person name="Carlson J."/>
            <person name="Kinoshita T."/>
            <person name="Ohta Y."/>
            <person name="Mawaribuchi S."/>
            <person name="Jenkins J."/>
            <person name="Grimwood J."/>
            <person name="Schmutz J."/>
            <person name="Mitros T."/>
            <person name="Mozaffari S.V."/>
            <person name="Suzuki Y."/>
            <person name="Haramoto Y."/>
            <person name="Yamamoto T.S."/>
            <person name="Takagi C."/>
            <person name="Heald R."/>
            <person name="Miller K."/>
            <person name="Haudenschild C."/>
            <person name="Kitzman J."/>
            <person name="Nakayama T."/>
            <person name="Izutsu Y."/>
            <person name="Robert J."/>
            <person name="Fortriede J."/>
            <person name="Burns K."/>
            <person name="Lotay V."/>
            <person name="Karimi K."/>
            <person name="Yasuoka Y."/>
            <person name="Dichmann D.S."/>
            <person name="Flajnik M.F."/>
            <person name="Houston D.W."/>
            <person name="Shendure J."/>
            <person name="DuPasquier L."/>
            <person name="Vize P.D."/>
            <person name="Zorn A.M."/>
            <person name="Ito M."/>
            <person name="Marcotte E.M."/>
            <person name="Wallingford J.B."/>
            <person name="Ito Y."/>
            <person name="Asashima M."/>
            <person name="Ueno N."/>
            <person name="Matsuda Y."/>
            <person name="Veenstra G.J."/>
            <person name="Fujiyama A."/>
            <person name="Harland R.M."/>
            <person name="Taira M."/>
            <person name="Rokhsar D.S."/>
        </authorList>
    </citation>
    <scope>NUCLEOTIDE SEQUENCE [LARGE SCALE GENOMIC DNA]</scope>
    <source>
        <strain evidence="2">J</strain>
    </source>
</reference>
<evidence type="ECO:0000313" key="2">
    <source>
        <dbReference type="Proteomes" id="UP000694892"/>
    </source>
</evidence>
<proteinExistence type="predicted"/>
<dbReference type="EMBL" id="CM004479">
    <property type="protein sequence ID" value="OCT71068.1"/>
    <property type="molecule type" value="Genomic_DNA"/>
</dbReference>
<accession>A0A974CDE9</accession>
<evidence type="ECO:0000313" key="1">
    <source>
        <dbReference type="EMBL" id="OCT71068.1"/>
    </source>
</evidence>
<dbReference type="AlphaFoldDB" id="A0A974CDE9"/>
<dbReference type="Proteomes" id="UP000694892">
    <property type="component" value="Chromosome 7S"/>
</dbReference>
<protein>
    <submittedName>
        <fullName evidence="1">Uncharacterized protein</fullName>
    </submittedName>
</protein>
<name>A0A974CDE9_XENLA</name>
<organism evidence="1 2">
    <name type="scientific">Xenopus laevis</name>
    <name type="common">African clawed frog</name>
    <dbReference type="NCBI Taxonomy" id="8355"/>
    <lineage>
        <taxon>Eukaryota</taxon>
        <taxon>Metazoa</taxon>
        <taxon>Chordata</taxon>
        <taxon>Craniata</taxon>
        <taxon>Vertebrata</taxon>
        <taxon>Euteleostomi</taxon>
        <taxon>Amphibia</taxon>
        <taxon>Batrachia</taxon>
        <taxon>Anura</taxon>
        <taxon>Pipoidea</taxon>
        <taxon>Pipidae</taxon>
        <taxon>Xenopodinae</taxon>
        <taxon>Xenopus</taxon>
        <taxon>Xenopus</taxon>
    </lineage>
</organism>